<protein>
    <submittedName>
        <fullName evidence="1">Uncharacterized protein</fullName>
    </submittedName>
</protein>
<gene>
    <name evidence="1" type="ORF">Taro_009264</name>
</gene>
<proteinExistence type="predicted"/>
<dbReference type="AlphaFoldDB" id="A0A843U587"/>
<comment type="caution">
    <text evidence="1">The sequence shown here is derived from an EMBL/GenBank/DDBJ whole genome shotgun (WGS) entry which is preliminary data.</text>
</comment>
<accession>A0A843U587</accession>
<dbReference type="Proteomes" id="UP000652761">
    <property type="component" value="Unassembled WGS sequence"/>
</dbReference>
<name>A0A843U587_COLES</name>
<dbReference type="EMBL" id="NMUH01000320">
    <property type="protein sequence ID" value="MQL76864.1"/>
    <property type="molecule type" value="Genomic_DNA"/>
</dbReference>
<evidence type="ECO:0000313" key="1">
    <source>
        <dbReference type="EMBL" id="MQL76864.1"/>
    </source>
</evidence>
<organism evidence="1 2">
    <name type="scientific">Colocasia esculenta</name>
    <name type="common">Wild taro</name>
    <name type="synonym">Arum esculentum</name>
    <dbReference type="NCBI Taxonomy" id="4460"/>
    <lineage>
        <taxon>Eukaryota</taxon>
        <taxon>Viridiplantae</taxon>
        <taxon>Streptophyta</taxon>
        <taxon>Embryophyta</taxon>
        <taxon>Tracheophyta</taxon>
        <taxon>Spermatophyta</taxon>
        <taxon>Magnoliopsida</taxon>
        <taxon>Liliopsida</taxon>
        <taxon>Araceae</taxon>
        <taxon>Aroideae</taxon>
        <taxon>Colocasieae</taxon>
        <taxon>Colocasia</taxon>
    </lineage>
</organism>
<reference evidence="1" key="1">
    <citation type="submission" date="2017-07" db="EMBL/GenBank/DDBJ databases">
        <title>Taro Niue Genome Assembly and Annotation.</title>
        <authorList>
            <person name="Atibalentja N."/>
            <person name="Keating K."/>
            <person name="Fields C.J."/>
        </authorList>
    </citation>
    <scope>NUCLEOTIDE SEQUENCE</scope>
    <source>
        <strain evidence="1">Niue_2</strain>
        <tissue evidence="1">Leaf</tissue>
    </source>
</reference>
<sequence>MGGGATLGIPGEGPEGVRLPCKVRARAADCNCCCAACVVSVVARRVHAVAAQLALDSLTVASPGAVLLVVFRAFECVCVAKAERACVWCGLHRCRVVVCGTGGRCLYFVGCPFVVGLSRCSVCRVASLVEHYDTCLWLLSAWCWLVVSSGEVLPESFSVGSGGSEAEVIAWLPCVLVRFLKTVCCCPGEGYSENYFALVYVVVMLPQNLRCAVGLAGAFWRVFSERCLGGSGRGSPRTCLRCFCSSACCSVLSDGLCCLVVGLCILVKVLPRIALCRFWWRFFLGVLCVVLGHRCVAPVVRSVSFGWAAFW</sequence>
<keyword evidence="2" id="KW-1185">Reference proteome</keyword>
<evidence type="ECO:0000313" key="2">
    <source>
        <dbReference type="Proteomes" id="UP000652761"/>
    </source>
</evidence>